<dbReference type="Proteomes" id="UP000270743">
    <property type="component" value="Unassembled WGS sequence"/>
</dbReference>
<gene>
    <name evidence="6" type="primary">gabD_3</name>
    <name evidence="6" type="ORF">PARHAE_02962</name>
</gene>
<dbReference type="Gene3D" id="3.40.605.10">
    <property type="entry name" value="Aldehyde Dehydrogenase, Chain A, domain 1"/>
    <property type="match status" value="1"/>
</dbReference>
<sequence length="491" mass="51854">MTYMPPTAQAADLMRPLAFINGEWVGADDGATLDVTDPATGEVIGQVPDMGLAETRRAIAAAEAALPSWRALAAGQRAAILKRWHALIMAHQEELALILTREQGKPLAEARGEIAYGASFVEWFAEEARRTYGDTIPAPKAGQRIIVQKQPVGVCGLIIPWNFPSALFHRKAAAALAAGCTAVLKPSEFTPFSALALAELGRMAGLPPGVLNVVTGMPVPIGAALMEAQSVRKISFTGSTRVGKLLLEQAARTVKKVSLELGGNAPLIVFDDADLKTAVAACMNSKFRNAGQTCVCANRIFVQDGIHDAFSAALKEAVEALKVGPGTEPGVTTGPLINDAAVAKVERHIADALAKGAVLVTGGGRHALGGRYFTPTILSGADAGMELARDETFGPVAPLFRFSTEDEAIRAANATEYGLAAYIFTRDIDRMFRVTEALETGMVGVNEGLISNEVAPFGGIKESGLGREGSYHGIEEYLEMKYLMISPVLNA</sequence>
<dbReference type="PANTHER" id="PTHR43353">
    <property type="entry name" value="SUCCINATE-SEMIALDEHYDE DEHYDROGENASE, MITOCHONDRIAL"/>
    <property type="match status" value="1"/>
</dbReference>
<dbReference type="OrthoDB" id="9812625at2"/>
<dbReference type="CDD" id="cd07103">
    <property type="entry name" value="ALDH_F5_SSADH_GabD"/>
    <property type="match status" value="1"/>
</dbReference>
<evidence type="ECO:0000256" key="2">
    <source>
        <dbReference type="ARBA" id="ARBA00023002"/>
    </source>
</evidence>
<feature type="active site" evidence="3">
    <location>
        <position position="260"/>
    </location>
</feature>
<dbReference type="GO" id="GO:0009450">
    <property type="term" value="P:gamma-aminobutyric acid catabolic process"/>
    <property type="evidence" value="ECO:0007669"/>
    <property type="project" value="InterPro"/>
</dbReference>
<name>A0A3S4DXR4_9RHOB</name>
<dbReference type="Pfam" id="PF00171">
    <property type="entry name" value="Aldedh"/>
    <property type="match status" value="1"/>
</dbReference>
<evidence type="ECO:0000313" key="7">
    <source>
        <dbReference type="Proteomes" id="UP000270743"/>
    </source>
</evidence>
<dbReference type="InterPro" id="IPR015590">
    <property type="entry name" value="Aldehyde_DH_dom"/>
</dbReference>
<dbReference type="GO" id="GO:0036243">
    <property type="term" value="F:succinate-semialdehyde dehydrogenase (NADP+) activity"/>
    <property type="evidence" value="ECO:0007669"/>
    <property type="project" value="UniProtKB-EC"/>
</dbReference>
<dbReference type="InterPro" id="IPR050740">
    <property type="entry name" value="Aldehyde_DH_Superfamily"/>
</dbReference>
<dbReference type="RefSeq" id="WP_126155377.1">
    <property type="nucleotide sequence ID" value="NZ_UZWE01000042.1"/>
</dbReference>
<proteinExistence type="inferred from homology"/>
<evidence type="ECO:0000256" key="4">
    <source>
        <dbReference type="RuleBase" id="RU003345"/>
    </source>
</evidence>
<organism evidence="6 7">
    <name type="scientific">Paracoccus haematequi</name>
    <dbReference type="NCBI Taxonomy" id="2491866"/>
    <lineage>
        <taxon>Bacteria</taxon>
        <taxon>Pseudomonadati</taxon>
        <taxon>Pseudomonadota</taxon>
        <taxon>Alphaproteobacteria</taxon>
        <taxon>Rhodobacterales</taxon>
        <taxon>Paracoccaceae</taxon>
        <taxon>Paracoccus</taxon>
    </lineage>
</organism>
<dbReference type="EMBL" id="UZWE01000042">
    <property type="protein sequence ID" value="VDS09755.1"/>
    <property type="molecule type" value="Genomic_DNA"/>
</dbReference>
<dbReference type="NCBIfam" id="TIGR01780">
    <property type="entry name" value="SSADH"/>
    <property type="match status" value="1"/>
</dbReference>
<dbReference type="EC" id="1.2.1.79" evidence="6"/>
<dbReference type="FunFam" id="3.40.309.10:FF:000004">
    <property type="entry name" value="Succinate-semialdehyde dehydrogenase I"/>
    <property type="match status" value="1"/>
</dbReference>
<dbReference type="InterPro" id="IPR010102">
    <property type="entry name" value="Succ_semiAld_DH"/>
</dbReference>
<accession>A0A3S4DXR4</accession>
<keyword evidence="2 4" id="KW-0560">Oxidoreductase</keyword>
<dbReference type="FunFam" id="3.40.605.10:FF:000005">
    <property type="entry name" value="Succinate-semialdehyde dehydrogenase I"/>
    <property type="match status" value="1"/>
</dbReference>
<evidence type="ECO:0000256" key="1">
    <source>
        <dbReference type="ARBA" id="ARBA00009986"/>
    </source>
</evidence>
<dbReference type="InterPro" id="IPR016163">
    <property type="entry name" value="Ald_DH_C"/>
</dbReference>
<dbReference type="PROSITE" id="PS00687">
    <property type="entry name" value="ALDEHYDE_DEHYDR_GLU"/>
    <property type="match status" value="1"/>
</dbReference>
<comment type="similarity">
    <text evidence="1 4">Belongs to the aldehyde dehydrogenase family.</text>
</comment>
<dbReference type="InterPro" id="IPR016161">
    <property type="entry name" value="Ald_DH/histidinol_DH"/>
</dbReference>
<reference evidence="6 7" key="1">
    <citation type="submission" date="2018-12" db="EMBL/GenBank/DDBJ databases">
        <authorList>
            <person name="Criscuolo A."/>
        </authorList>
    </citation>
    <scope>NUCLEOTIDE SEQUENCE [LARGE SCALE GENOMIC DNA]</scope>
    <source>
        <strain evidence="6">ACIP1116241</strain>
    </source>
</reference>
<feature type="domain" description="Aldehyde dehydrogenase" evidence="5">
    <location>
        <begin position="24"/>
        <end position="482"/>
    </location>
</feature>
<dbReference type="GO" id="GO:0004777">
    <property type="term" value="F:succinate-semialdehyde dehydrogenase (NAD+) activity"/>
    <property type="evidence" value="ECO:0007669"/>
    <property type="project" value="TreeGrafter"/>
</dbReference>
<dbReference type="Gene3D" id="3.40.309.10">
    <property type="entry name" value="Aldehyde Dehydrogenase, Chain A, domain 2"/>
    <property type="match status" value="1"/>
</dbReference>
<dbReference type="InterPro" id="IPR016160">
    <property type="entry name" value="Ald_DH_CS_CYS"/>
</dbReference>
<dbReference type="InterPro" id="IPR016162">
    <property type="entry name" value="Ald_DH_N"/>
</dbReference>
<keyword evidence="7" id="KW-1185">Reference proteome</keyword>
<dbReference type="GO" id="GO:0005829">
    <property type="term" value="C:cytosol"/>
    <property type="evidence" value="ECO:0007669"/>
    <property type="project" value="TreeGrafter"/>
</dbReference>
<evidence type="ECO:0000256" key="3">
    <source>
        <dbReference type="PROSITE-ProRule" id="PRU10007"/>
    </source>
</evidence>
<evidence type="ECO:0000259" key="5">
    <source>
        <dbReference type="Pfam" id="PF00171"/>
    </source>
</evidence>
<protein>
    <submittedName>
        <fullName evidence="6">Succinate-semialdehyde dehydrogenase [NADP(+)] GabD</fullName>
        <ecNumber evidence="6">1.2.1.79</ecNumber>
    </submittedName>
</protein>
<dbReference type="PROSITE" id="PS00070">
    <property type="entry name" value="ALDEHYDE_DEHYDR_CYS"/>
    <property type="match status" value="1"/>
</dbReference>
<dbReference type="PANTHER" id="PTHR43353:SF5">
    <property type="entry name" value="SUCCINATE-SEMIALDEHYDE DEHYDROGENASE, MITOCHONDRIAL"/>
    <property type="match status" value="1"/>
</dbReference>
<dbReference type="InterPro" id="IPR029510">
    <property type="entry name" value="Ald_DH_CS_GLU"/>
</dbReference>
<evidence type="ECO:0000313" key="6">
    <source>
        <dbReference type="EMBL" id="VDS09755.1"/>
    </source>
</evidence>
<dbReference type="SUPFAM" id="SSF53720">
    <property type="entry name" value="ALDH-like"/>
    <property type="match status" value="1"/>
</dbReference>
<dbReference type="AlphaFoldDB" id="A0A3S4DXR4"/>